<dbReference type="EMBL" id="CAIX01000076">
    <property type="protein sequence ID" value="CCI10059.1"/>
    <property type="molecule type" value="Genomic_DNA"/>
</dbReference>
<comment type="subcellular location">
    <subcellularLocation>
        <location evidence="2">Mitochondrion inner membrane</location>
        <topology evidence="2">Single-pass membrane protein</topology>
    </subcellularLocation>
</comment>
<evidence type="ECO:0000313" key="11">
    <source>
        <dbReference type="Proteomes" id="UP000053237"/>
    </source>
</evidence>
<organism evidence="10 11">
    <name type="scientific">Albugo candida</name>
    <dbReference type="NCBI Taxonomy" id="65357"/>
    <lineage>
        <taxon>Eukaryota</taxon>
        <taxon>Sar</taxon>
        <taxon>Stramenopiles</taxon>
        <taxon>Oomycota</taxon>
        <taxon>Peronosporomycetes</taxon>
        <taxon>Albuginales</taxon>
        <taxon>Albuginaceae</taxon>
        <taxon>Albugo</taxon>
    </lineage>
</organism>
<protein>
    <recommendedName>
        <fullName evidence="12">MICOS complex subunit MIC10</fullName>
    </recommendedName>
</protein>
<evidence type="ECO:0000256" key="1">
    <source>
        <dbReference type="ARBA" id="ARBA00002689"/>
    </source>
</evidence>
<keyword evidence="6 9" id="KW-1133">Transmembrane helix</keyword>
<evidence type="ECO:0000256" key="7">
    <source>
        <dbReference type="ARBA" id="ARBA00023128"/>
    </source>
</evidence>
<keyword evidence="8 9" id="KW-0472">Membrane</keyword>
<dbReference type="AlphaFoldDB" id="A0A024FTS3"/>
<accession>A0A024FTS3</accession>
<proteinExistence type="inferred from homology"/>
<evidence type="ECO:0000256" key="3">
    <source>
        <dbReference type="ARBA" id="ARBA00006792"/>
    </source>
</evidence>
<evidence type="ECO:0000313" key="10">
    <source>
        <dbReference type="EMBL" id="CCI10059.1"/>
    </source>
</evidence>
<dbReference type="Proteomes" id="UP000053237">
    <property type="component" value="Unassembled WGS sequence"/>
</dbReference>
<keyword evidence="7" id="KW-0496">Mitochondrion</keyword>
<feature type="transmembrane region" description="Helical" evidence="9">
    <location>
        <begin position="32"/>
        <end position="51"/>
    </location>
</feature>
<reference evidence="10 11" key="1">
    <citation type="submission" date="2012-05" db="EMBL/GenBank/DDBJ databases">
        <title>Recombination and specialization in a pathogen metapopulation.</title>
        <authorList>
            <person name="Gardiner A."/>
            <person name="Kemen E."/>
            <person name="Schultz-Larsen T."/>
            <person name="MacLean D."/>
            <person name="Van Oosterhout C."/>
            <person name="Jones J.D.G."/>
        </authorList>
    </citation>
    <scope>NUCLEOTIDE SEQUENCE [LARGE SCALE GENOMIC DNA]</scope>
    <source>
        <strain evidence="10 11">Ac Nc2</strain>
    </source>
</reference>
<evidence type="ECO:0008006" key="12">
    <source>
        <dbReference type="Google" id="ProtNLM"/>
    </source>
</evidence>
<dbReference type="GO" id="GO:0061617">
    <property type="term" value="C:MICOS complex"/>
    <property type="evidence" value="ECO:0007669"/>
    <property type="project" value="InterPro"/>
</dbReference>
<keyword evidence="11" id="KW-1185">Reference proteome</keyword>
<evidence type="ECO:0000256" key="4">
    <source>
        <dbReference type="ARBA" id="ARBA00022692"/>
    </source>
</evidence>
<evidence type="ECO:0000256" key="2">
    <source>
        <dbReference type="ARBA" id="ARBA00004434"/>
    </source>
</evidence>
<dbReference type="Pfam" id="PF04418">
    <property type="entry name" value="DUF543"/>
    <property type="match status" value="1"/>
</dbReference>
<evidence type="ECO:0000256" key="8">
    <source>
        <dbReference type="ARBA" id="ARBA00023136"/>
    </source>
</evidence>
<keyword evidence="4 9" id="KW-0812">Transmembrane</keyword>
<dbReference type="STRING" id="65357.A0A024FTS3"/>
<name>A0A024FTS3_9STRA</name>
<evidence type="ECO:0000256" key="6">
    <source>
        <dbReference type="ARBA" id="ARBA00022989"/>
    </source>
</evidence>
<dbReference type="InterPro" id="IPR007512">
    <property type="entry name" value="Mic10"/>
</dbReference>
<comment type="function">
    <text evidence="1">Component of the MICOS complex, a large protein complex of the mitochondrial inner membrane that plays crucial roles in the maintenance of crista junctions, inner membrane architecture, and formation of contact sites to the outer membrane.</text>
</comment>
<dbReference type="PANTHER" id="PTHR21304:SF0">
    <property type="entry name" value="MICOS COMPLEX SUBUNIT MIC10"/>
    <property type="match status" value="1"/>
</dbReference>
<gene>
    <name evidence="10" type="ORF">BN9_054870</name>
</gene>
<sequence>MNDLESHKANVKSAIPSEYKISEKWDKCFENFLLHFSAGAVAGGLTSLVLARSGLARGLITGFGAGAGSGSSWTVCQMAFRGDADAEGKLDETDRVIEDIQRRAVHSVDDRVEEL</sequence>
<comment type="similarity">
    <text evidence="3">Belongs to the MICOS complex subunit Mic10 family.</text>
</comment>
<comment type="caution">
    <text evidence="10">The sequence shown here is derived from an EMBL/GenBank/DDBJ whole genome shotgun (WGS) entry which is preliminary data.</text>
</comment>
<evidence type="ECO:0000256" key="9">
    <source>
        <dbReference type="SAM" id="Phobius"/>
    </source>
</evidence>
<dbReference type="PANTHER" id="PTHR21304">
    <property type="entry name" value="MICOS COMPLEX SUBUNIT MIC10"/>
    <property type="match status" value="1"/>
</dbReference>
<dbReference type="OrthoDB" id="1916310at2759"/>
<dbReference type="InParanoid" id="A0A024FTS3"/>
<evidence type="ECO:0000256" key="5">
    <source>
        <dbReference type="ARBA" id="ARBA00022792"/>
    </source>
</evidence>
<keyword evidence="5" id="KW-0999">Mitochondrion inner membrane</keyword>